<dbReference type="EMBL" id="JAIWYP010000009">
    <property type="protein sequence ID" value="KAH3771090.1"/>
    <property type="molecule type" value="Genomic_DNA"/>
</dbReference>
<gene>
    <name evidence="1" type="ORF">DPMN_172392</name>
</gene>
<dbReference type="Proteomes" id="UP000828390">
    <property type="component" value="Unassembled WGS sequence"/>
</dbReference>
<reference evidence="1" key="1">
    <citation type="journal article" date="2019" name="bioRxiv">
        <title>The Genome of the Zebra Mussel, Dreissena polymorpha: A Resource for Invasive Species Research.</title>
        <authorList>
            <person name="McCartney M.A."/>
            <person name="Auch B."/>
            <person name="Kono T."/>
            <person name="Mallez S."/>
            <person name="Zhang Y."/>
            <person name="Obille A."/>
            <person name="Becker A."/>
            <person name="Abrahante J.E."/>
            <person name="Garbe J."/>
            <person name="Badalamenti J.P."/>
            <person name="Herman A."/>
            <person name="Mangelson H."/>
            <person name="Liachko I."/>
            <person name="Sullivan S."/>
            <person name="Sone E.D."/>
            <person name="Koren S."/>
            <person name="Silverstein K.A.T."/>
            <person name="Beckman K.B."/>
            <person name="Gohl D.M."/>
        </authorList>
    </citation>
    <scope>NUCLEOTIDE SEQUENCE</scope>
    <source>
        <strain evidence="1">Duluth1</strain>
        <tissue evidence="1">Whole animal</tissue>
    </source>
</reference>
<evidence type="ECO:0000313" key="2">
    <source>
        <dbReference type="Proteomes" id="UP000828390"/>
    </source>
</evidence>
<sequence>MAAPILSNLELSISIANSISSEVGRIGAGFTSNYLSLNCDTLRAATVCIGKLSQTLTLENRM</sequence>
<reference evidence="1" key="2">
    <citation type="submission" date="2020-11" db="EMBL/GenBank/DDBJ databases">
        <authorList>
            <person name="McCartney M.A."/>
            <person name="Auch B."/>
            <person name="Kono T."/>
            <person name="Mallez S."/>
            <person name="Becker A."/>
            <person name="Gohl D.M."/>
            <person name="Silverstein K.A.T."/>
            <person name="Koren S."/>
            <person name="Bechman K.B."/>
            <person name="Herman A."/>
            <person name="Abrahante J.E."/>
            <person name="Garbe J."/>
        </authorList>
    </citation>
    <scope>NUCLEOTIDE SEQUENCE</scope>
    <source>
        <strain evidence="1">Duluth1</strain>
        <tissue evidence="1">Whole animal</tissue>
    </source>
</reference>
<name>A0A9D4E316_DREPO</name>
<protein>
    <submittedName>
        <fullName evidence="1">Uncharacterized protein</fullName>
    </submittedName>
</protein>
<accession>A0A9D4E316</accession>
<organism evidence="1 2">
    <name type="scientific">Dreissena polymorpha</name>
    <name type="common">Zebra mussel</name>
    <name type="synonym">Mytilus polymorpha</name>
    <dbReference type="NCBI Taxonomy" id="45954"/>
    <lineage>
        <taxon>Eukaryota</taxon>
        <taxon>Metazoa</taxon>
        <taxon>Spiralia</taxon>
        <taxon>Lophotrochozoa</taxon>
        <taxon>Mollusca</taxon>
        <taxon>Bivalvia</taxon>
        <taxon>Autobranchia</taxon>
        <taxon>Heteroconchia</taxon>
        <taxon>Euheterodonta</taxon>
        <taxon>Imparidentia</taxon>
        <taxon>Neoheterodontei</taxon>
        <taxon>Myida</taxon>
        <taxon>Dreissenoidea</taxon>
        <taxon>Dreissenidae</taxon>
        <taxon>Dreissena</taxon>
    </lineage>
</organism>
<proteinExistence type="predicted"/>
<keyword evidence="2" id="KW-1185">Reference proteome</keyword>
<comment type="caution">
    <text evidence="1">The sequence shown here is derived from an EMBL/GenBank/DDBJ whole genome shotgun (WGS) entry which is preliminary data.</text>
</comment>
<evidence type="ECO:0000313" key="1">
    <source>
        <dbReference type="EMBL" id="KAH3771090.1"/>
    </source>
</evidence>
<dbReference type="AlphaFoldDB" id="A0A9D4E316"/>